<feature type="domain" description="HTH cro/C1-type" evidence="1">
    <location>
        <begin position="46"/>
        <end position="85"/>
    </location>
</feature>
<protein>
    <submittedName>
        <fullName evidence="2">XRE family transcriptional regulator</fullName>
    </submittedName>
</protein>
<dbReference type="InterPro" id="IPR010982">
    <property type="entry name" value="Lambda_DNA-bd_dom_sf"/>
</dbReference>
<dbReference type="InterPro" id="IPR001387">
    <property type="entry name" value="Cro/C1-type_HTH"/>
</dbReference>
<evidence type="ECO:0000313" key="2">
    <source>
        <dbReference type="EMBL" id="TKC89173.1"/>
    </source>
</evidence>
<dbReference type="PROSITE" id="PS50943">
    <property type="entry name" value="HTH_CROC1"/>
    <property type="match status" value="1"/>
</dbReference>
<gene>
    <name evidence="2" type="ORF">E8A74_51330</name>
</gene>
<organism evidence="2 3">
    <name type="scientific">Polyangium fumosum</name>
    <dbReference type="NCBI Taxonomy" id="889272"/>
    <lineage>
        <taxon>Bacteria</taxon>
        <taxon>Pseudomonadati</taxon>
        <taxon>Myxococcota</taxon>
        <taxon>Polyangia</taxon>
        <taxon>Polyangiales</taxon>
        <taxon>Polyangiaceae</taxon>
        <taxon>Polyangium</taxon>
    </lineage>
</organism>
<evidence type="ECO:0000259" key="1">
    <source>
        <dbReference type="PROSITE" id="PS50943"/>
    </source>
</evidence>
<dbReference type="EMBL" id="SSMQ01000162">
    <property type="protein sequence ID" value="TKC89173.1"/>
    <property type="molecule type" value="Genomic_DNA"/>
</dbReference>
<sequence>MSDHEHGHGNDEAPDSLPAVLTEVQAARVRKALAPYVAARTARESAKMLGFARQYVRAVLHGEIHCTLLFASRVARVLGVDLDALVRGGEP</sequence>
<evidence type="ECO:0000313" key="3">
    <source>
        <dbReference type="Proteomes" id="UP000309215"/>
    </source>
</evidence>
<keyword evidence="3" id="KW-1185">Reference proteome</keyword>
<reference evidence="2 3" key="1">
    <citation type="submission" date="2019-04" db="EMBL/GenBank/DDBJ databases">
        <authorList>
            <person name="Li Y."/>
            <person name="Wang J."/>
        </authorList>
    </citation>
    <scope>NUCLEOTIDE SEQUENCE [LARGE SCALE GENOMIC DNA]</scope>
    <source>
        <strain evidence="2 3">DSM 14668</strain>
    </source>
</reference>
<dbReference type="AlphaFoldDB" id="A0A4U1I708"/>
<dbReference type="GO" id="GO:0003677">
    <property type="term" value="F:DNA binding"/>
    <property type="evidence" value="ECO:0007669"/>
    <property type="project" value="InterPro"/>
</dbReference>
<proteinExistence type="predicted"/>
<name>A0A4U1I708_9BACT</name>
<comment type="caution">
    <text evidence="2">The sequence shown here is derived from an EMBL/GenBank/DDBJ whole genome shotgun (WGS) entry which is preliminary data.</text>
</comment>
<dbReference type="OrthoDB" id="9852288at2"/>
<accession>A0A4U1I708</accession>
<dbReference type="RefSeq" id="WP_136936543.1">
    <property type="nucleotide sequence ID" value="NZ_SSMQ01000162.1"/>
</dbReference>
<dbReference type="Proteomes" id="UP000309215">
    <property type="component" value="Unassembled WGS sequence"/>
</dbReference>
<dbReference type="SUPFAM" id="SSF47413">
    <property type="entry name" value="lambda repressor-like DNA-binding domains"/>
    <property type="match status" value="1"/>
</dbReference>